<dbReference type="RefSeq" id="XP_004362024.1">
    <property type="nucleotide sequence ID" value="XM_004361967.1"/>
</dbReference>
<evidence type="ECO:0000256" key="6">
    <source>
        <dbReference type="ARBA" id="ARBA00023242"/>
    </source>
</evidence>
<dbReference type="Proteomes" id="UP000007797">
    <property type="component" value="Unassembled WGS sequence"/>
</dbReference>
<feature type="compositionally biased region" description="Low complexity" evidence="7">
    <location>
        <begin position="156"/>
        <end position="165"/>
    </location>
</feature>
<evidence type="ECO:0000256" key="3">
    <source>
        <dbReference type="ARBA" id="ARBA00023015"/>
    </source>
</evidence>
<evidence type="ECO:0000256" key="7">
    <source>
        <dbReference type="SAM" id="MobiDB-lite"/>
    </source>
</evidence>
<evidence type="ECO:0000313" key="8">
    <source>
        <dbReference type="EMBL" id="EGG24173.1"/>
    </source>
</evidence>
<feature type="region of interest" description="Disordered" evidence="7">
    <location>
        <begin position="149"/>
        <end position="198"/>
    </location>
</feature>
<dbReference type="PANTHER" id="PTHR13224:SF6">
    <property type="entry name" value="MEDIATOR OF RNA POLYMERASE II TRANSCRIPTION SUBUNIT 16"/>
    <property type="match status" value="1"/>
</dbReference>
<dbReference type="GeneID" id="14876103"/>
<dbReference type="InterPro" id="IPR048338">
    <property type="entry name" value="Mediator_Med16"/>
</dbReference>
<gene>
    <name evidence="8" type="primary">med16</name>
    <name evidence="8" type="ORF">DFA_06320</name>
</gene>
<reference evidence="9" key="1">
    <citation type="journal article" date="2011" name="Genome Res.">
        <title>Phylogeny-wide analysis of social amoeba genomes highlights ancient origins for complex intercellular communication.</title>
        <authorList>
            <person name="Heidel A.J."/>
            <person name="Lawal H.M."/>
            <person name="Felder M."/>
            <person name="Schilde C."/>
            <person name="Helps N.R."/>
            <person name="Tunggal B."/>
            <person name="Rivero F."/>
            <person name="John U."/>
            <person name="Schleicher M."/>
            <person name="Eichinger L."/>
            <person name="Platzer M."/>
            <person name="Noegel A.A."/>
            <person name="Schaap P."/>
            <person name="Gloeckner G."/>
        </authorList>
    </citation>
    <scope>NUCLEOTIDE SEQUENCE [LARGE SCALE GENOMIC DNA]</scope>
    <source>
        <strain evidence="9">SH3</strain>
    </source>
</reference>
<feature type="region of interest" description="Disordered" evidence="7">
    <location>
        <begin position="939"/>
        <end position="962"/>
    </location>
</feature>
<comment type="similarity">
    <text evidence="2">Belongs to the Mediator complex subunit 16 family.</text>
</comment>
<evidence type="ECO:0000256" key="2">
    <source>
        <dbReference type="ARBA" id="ARBA00006543"/>
    </source>
</evidence>
<evidence type="ECO:0000256" key="5">
    <source>
        <dbReference type="ARBA" id="ARBA00023163"/>
    </source>
</evidence>
<comment type="subcellular location">
    <subcellularLocation>
        <location evidence="1">Nucleus</location>
    </subcellularLocation>
</comment>
<keyword evidence="4" id="KW-0010">Activator</keyword>
<sequence>MESVWSILVNQHKDKSTSSSLPSSSSSTSTSSILYNLKTPSTSTVVSPSTLTKSSTTTSTNNNNVKNNNNNKQTTKKRLYKDIIETDSDLNDDDPLSLLSIKRDMSNDRIASSNTFDGARDIPSLYNDRLGGAVQLIAWSNDNLIAFTTNQHSGRSSNSNSNSTSKYTDKRNSIINPTTTTTTTTDQSTQQQQSNNSTTTTDIYIVRADYPHEYITIKTNHEQIKYLEWSTQQGPLLLSSDLSSQVCLWRKKDTIDEWECIETLNYPSLLLCRFISIKSSYYPIPFPNNNNEYNNNNNNTNNNNETESSSTSNNNNNSQSSIPPIKQNSINPSNEIIIQSLLIITKEGKIILITYNLIEQKWKEILMRDFEMSPYSTIDCADIISFKDENILIAIHSKSMGGNNISIHQLNYDIYTKFGQLFQSSIIYLNDIIFEEEILIESKKNQQIERIIFDNSPNAINVLSKGMDSSILYRWERREGQSSQHKQIIDMFGKDSSTQWTEWTCTKKLLFGKSSKKTETKKNQKDTSTSHIGNIFSFQNNVSTIHYSNLTSIIWLCYYGGEIEAISSTTFQPLCKSKLPMSTVVATASPPSATPLPFITPVSCIPSPNGCLVATVTNDNHLHIQAVPCTQLAKPVLSQWLNHLFQLSILRTADWWDILVILRIYSVSSPSHFDTFRHVIAKLSIDCNDQKKSNNNNSNNNEASTSSTSPNSNSNNSNRKIVLTNQPLCNRSTLETIKSTIYRMVVGMEIAFVDSQSKMYIHYMLDTIRSSLQPVCEQAAPSEDKENMSFLIDWVIEFTYFFLKNVVYLHILFTRSEWTSAIPTDTEFQSLDNFYALQFIEFKKAKTYHPLVSLLFDGNILLSLSELLNYSRAYKEKNPNDSSKVKYKETDVKAVSEIYGAFVTDLMALLLNDPSQERQLAMVNYFLKNNLSWIASNHGGGGGGQGSSETSNSSGTDANGNPIPVCSNTSQLPYLTSIDSCKIEEFIKGLNGIISQRVPQQLLREVNETHLNISFSLLDLDPPLDGFLDQNPIKPTTPMTPTAAAAVSATSSLSVVSSPNVTSSLSSTATNNHLAVSSSSATIPIIDNGFKYASKCTEIVGLAHDCITRIPIAPKVEKPIKKCTRCHRMTLVRKTALFWSDRWALACPLCGGKWKLIREHFYPLYLQQQQQLQLLQQRQQQLQQQQQQQLQQLQQQQQTGNTNNNNMNTSAPPGSNSNPVMIQQ</sequence>
<evidence type="ECO:0000313" key="9">
    <source>
        <dbReference type="Proteomes" id="UP000007797"/>
    </source>
</evidence>
<accession>F4PKP9</accession>
<protein>
    <submittedName>
        <fullName evidence="8">Mediator complex subunit 16</fullName>
    </submittedName>
</protein>
<organism evidence="8 9">
    <name type="scientific">Cavenderia fasciculata</name>
    <name type="common">Slime mold</name>
    <name type="synonym">Dictyostelium fasciculatum</name>
    <dbReference type="NCBI Taxonomy" id="261658"/>
    <lineage>
        <taxon>Eukaryota</taxon>
        <taxon>Amoebozoa</taxon>
        <taxon>Evosea</taxon>
        <taxon>Eumycetozoa</taxon>
        <taxon>Dictyostelia</taxon>
        <taxon>Acytosteliales</taxon>
        <taxon>Cavenderiaceae</taxon>
        <taxon>Cavenderia</taxon>
    </lineage>
</organism>
<keyword evidence="3" id="KW-0805">Transcription regulation</keyword>
<dbReference type="GO" id="GO:0016592">
    <property type="term" value="C:mediator complex"/>
    <property type="evidence" value="ECO:0007669"/>
    <property type="project" value="TreeGrafter"/>
</dbReference>
<dbReference type="STRING" id="1054147.F4PKP9"/>
<dbReference type="OrthoDB" id="19043at2759"/>
<feature type="region of interest" description="Disordered" evidence="7">
    <location>
        <begin position="690"/>
        <end position="717"/>
    </location>
</feature>
<feature type="compositionally biased region" description="Low complexity" evidence="7">
    <location>
        <begin position="693"/>
        <end position="717"/>
    </location>
</feature>
<dbReference type="AlphaFoldDB" id="F4PKP9"/>
<feature type="compositionally biased region" description="Polar residues" evidence="7">
    <location>
        <begin position="1210"/>
        <end position="1224"/>
    </location>
</feature>
<keyword evidence="6" id="KW-0539">Nucleus</keyword>
<feature type="region of interest" description="Disordered" evidence="7">
    <location>
        <begin position="8"/>
        <end position="74"/>
    </location>
</feature>
<proteinExistence type="inferred from homology"/>
<feature type="compositionally biased region" description="Low complexity" evidence="7">
    <location>
        <begin position="1193"/>
        <end position="1209"/>
    </location>
</feature>
<evidence type="ECO:0000256" key="4">
    <source>
        <dbReference type="ARBA" id="ARBA00023159"/>
    </source>
</evidence>
<keyword evidence="5" id="KW-0804">Transcription</keyword>
<dbReference type="KEGG" id="dfa:DFA_06320"/>
<feature type="compositionally biased region" description="Low complexity" evidence="7">
    <location>
        <begin position="292"/>
        <end position="321"/>
    </location>
</feature>
<feature type="region of interest" description="Disordered" evidence="7">
    <location>
        <begin position="292"/>
        <end position="327"/>
    </location>
</feature>
<feature type="region of interest" description="Disordered" evidence="7">
    <location>
        <begin position="1193"/>
        <end position="1224"/>
    </location>
</feature>
<name>F4PKP9_CACFS</name>
<feature type="compositionally biased region" description="Low complexity" evidence="7">
    <location>
        <begin position="17"/>
        <end position="73"/>
    </location>
</feature>
<dbReference type="OMA" id="IDWVIEF"/>
<keyword evidence="9" id="KW-1185">Reference proteome</keyword>
<dbReference type="EMBL" id="GL883007">
    <property type="protein sequence ID" value="EGG24173.1"/>
    <property type="molecule type" value="Genomic_DNA"/>
</dbReference>
<dbReference type="PANTHER" id="PTHR13224">
    <property type="entry name" value="THYROID HORMONE RECEPTOR-ASSOCIATED PROTEIN-RELATED"/>
    <property type="match status" value="1"/>
</dbReference>
<feature type="compositionally biased region" description="Low complexity" evidence="7">
    <location>
        <begin position="178"/>
        <end position="198"/>
    </location>
</feature>
<dbReference type="GO" id="GO:0045893">
    <property type="term" value="P:positive regulation of DNA-templated transcription"/>
    <property type="evidence" value="ECO:0007669"/>
    <property type="project" value="TreeGrafter"/>
</dbReference>
<evidence type="ECO:0000256" key="1">
    <source>
        <dbReference type="ARBA" id="ARBA00004123"/>
    </source>
</evidence>